<name>A0AAD6G6A2_9EURO</name>
<keyword evidence="3" id="KW-1185">Reference proteome</keyword>
<dbReference type="AlphaFoldDB" id="A0AAD6G6A2"/>
<gene>
    <name evidence="2" type="ORF">N7458_001549</name>
</gene>
<dbReference type="RefSeq" id="XP_056769039.1">
    <property type="nucleotide sequence ID" value="XM_056904932.1"/>
</dbReference>
<feature type="region of interest" description="Disordered" evidence="1">
    <location>
        <begin position="53"/>
        <end position="171"/>
    </location>
</feature>
<dbReference type="Proteomes" id="UP001213681">
    <property type="component" value="Unassembled WGS sequence"/>
</dbReference>
<proteinExistence type="predicted"/>
<accession>A0AAD6G6A2</accession>
<reference evidence="2" key="1">
    <citation type="submission" date="2022-12" db="EMBL/GenBank/DDBJ databases">
        <authorList>
            <person name="Petersen C."/>
        </authorList>
    </citation>
    <scope>NUCLEOTIDE SEQUENCE</scope>
    <source>
        <strain evidence="2">IBT 16125</strain>
    </source>
</reference>
<feature type="compositionally biased region" description="Low complexity" evidence="1">
    <location>
        <begin position="145"/>
        <end position="157"/>
    </location>
</feature>
<evidence type="ECO:0000313" key="3">
    <source>
        <dbReference type="Proteomes" id="UP001213681"/>
    </source>
</evidence>
<organism evidence="2 3">
    <name type="scientific">Penicillium daleae</name>
    <dbReference type="NCBI Taxonomy" id="63821"/>
    <lineage>
        <taxon>Eukaryota</taxon>
        <taxon>Fungi</taxon>
        <taxon>Dikarya</taxon>
        <taxon>Ascomycota</taxon>
        <taxon>Pezizomycotina</taxon>
        <taxon>Eurotiomycetes</taxon>
        <taxon>Eurotiomycetidae</taxon>
        <taxon>Eurotiales</taxon>
        <taxon>Aspergillaceae</taxon>
        <taxon>Penicillium</taxon>
    </lineage>
</organism>
<dbReference type="GeneID" id="81595175"/>
<feature type="compositionally biased region" description="Acidic residues" evidence="1">
    <location>
        <begin position="158"/>
        <end position="171"/>
    </location>
</feature>
<feature type="compositionally biased region" description="Basic and acidic residues" evidence="1">
    <location>
        <begin position="120"/>
        <end position="141"/>
    </location>
</feature>
<reference evidence="2" key="2">
    <citation type="journal article" date="2023" name="IMA Fungus">
        <title>Comparative genomic study of the Penicillium genus elucidates a diverse pangenome and 15 lateral gene transfer events.</title>
        <authorList>
            <person name="Petersen C."/>
            <person name="Sorensen T."/>
            <person name="Nielsen M.R."/>
            <person name="Sondergaard T.E."/>
            <person name="Sorensen J.L."/>
            <person name="Fitzpatrick D.A."/>
            <person name="Frisvad J.C."/>
            <person name="Nielsen K.L."/>
        </authorList>
    </citation>
    <scope>NUCLEOTIDE SEQUENCE</scope>
    <source>
        <strain evidence="2">IBT 16125</strain>
    </source>
</reference>
<feature type="compositionally biased region" description="Basic and acidic residues" evidence="1">
    <location>
        <begin position="90"/>
        <end position="102"/>
    </location>
</feature>
<protein>
    <submittedName>
        <fullName evidence="2">Uncharacterized protein</fullName>
    </submittedName>
</protein>
<evidence type="ECO:0000256" key="1">
    <source>
        <dbReference type="SAM" id="MobiDB-lite"/>
    </source>
</evidence>
<sequence>MSGTAGVEVLRPYEIEEPDDDPAPPVQRRLGLPCLPDYFEIWQRELADRIDDLDNQVETSPRAKLSSIPKGGRKRKPIGAAGAGDYSPTDSHRSKSKAKLDDPALPGCGLNPKRRRRRSKLTEEMDKGPHTVSLHDFREAGANESSSSDLQSSSSVDATDDTALADEMDID</sequence>
<comment type="caution">
    <text evidence="2">The sequence shown here is derived from an EMBL/GenBank/DDBJ whole genome shotgun (WGS) entry which is preliminary data.</text>
</comment>
<evidence type="ECO:0000313" key="2">
    <source>
        <dbReference type="EMBL" id="KAJ5459997.1"/>
    </source>
</evidence>
<feature type="region of interest" description="Disordered" evidence="1">
    <location>
        <begin position="1"/>
        <end position="30"/>
    </location>
</feature>
<dbReference type="EMBL" id="JAPVEA010000002">
    <property type="protein sequence ID" value="KAJ5459997.1"/>
    <property type="molecule type" value="Genomic_DNA"/>
</dbReference>